<evidence type="ECO:0000256" key="5">
    <source>
        <dbReference type="ARBA" id="ARBA00022695"/>
    </source>
</evidence>
<comment type="function">
    <text evidence="1 10">Catalyzes the reversible adenylation of nicotinate mononucleotide (NaMN) to nicotinic acid adenine dinucleotide (NaAD).</text>
</comment>
<reference evidence="12 13" key="1">
    <citation type="journal article" date="2019" name="Int. J. Syst. Evol. Microbiol.">
        <title>The Global Catalogue of Microorganisms (GCM) 10K type strain sequencing project: providing services to taxonomists for standard genome sequencing and annotation.</title>
        <authorList>
            <consortium name="The Broad Institute Genomics Platform"/>
            <consortium name="The Broad Institute Genome Sequencing Center for Infectious Disease"/>
            <person name="Wu L."/>
            <person name="Ma J."/>
        </authorList>
    </citation>
    <scope>NUCLEOTIDE SEQUENCE [LARGE SCALE GENOMIC DNA]</scope>
    <source>
        <strain evidence="12 13">JCM 14193</strain>
    </source>
</reference>
<keyword evidence="4 10" id="KW-0808">Transferase</keyword>
<dbReference type="InterPro" id="IPR005248">
    <property type="entry name" value="NadD/NMNAT"/>
</dbReference>
<keyword evidence="7 10" id="KW-0067">ATP-binding</keyword>
<dbReference type="PANTHER" id="PTHR39321">
    <property type="entry name" value="NICOTINATE-NUCLEOTIDE ADENYLYLTRANSFERASE-RELATED"/>
    <property type="match status" value="1"/>
</dbReference>
<keyword evidence="3 10" id="KW-0662">Pyridine nucleotide biosynthesis</keyword>
<dbReference type="NCBIfam" id="TIGR00482">
    <property type="entry name" value="nicotinate (nicotinamide) nucleotide adenylyltransferase"/>
    <property type="match status" value="1"/>
</dbReference>
<dbReference type="RefSeq" id="WP_343782250.1">
    <property type="nucleotide sequence ID" value="NZ_BAAACZ010000009.1"/>
</dbReference>
<evidence type="ECO:0000256" key="7">
    <source>
        <dbReference type="ARBA" id="ARBA00022840"/>
    </source>
</evidence>
<keyword evidence="5 10" id="KW-0548">Nucleotidyltransferase</keyword>
<dbReference type="NCBIfam" id="NF000840">
    <property type="entry name" value="PRK00071.1-3"/>
    <property type="match status" value="1"/>
</dbReference>
<dbReference type="InterPro" id="IPR004821">
    <property type="entry name" value="Cyt_trans-like"/>
</dbReference>
<evidence type="ECO:0000256" key="6">
    <source>
        <dbReference type="ARBA" id="ARBA00022741"/>
    </source>
</evidence>
<evidence type="ECO:0000259" key="11">
    <source>
        <dbReference type="Pfam" id="PF01467"/>
    </source>
</evidence>
<organism evidence="12 13">
    <name type="scientific">Alkalibacillus silvisoli</name>
    <dbReference type="NCBI Taxonomy" id="392823"/>
    <lineage>
        <taxon>Bacteria</taxon>
        <taxon>Bacillati</taxon>
        <taxon>Bacillota</taxon>
        <taxon>Bacilli</taxon>
        <taxon>Bacillales</taxon>
        <taxon>Bacillaceae</taxon>
        <taxon>Alkalibacillus</taxon>
    </lineage>
</organism>
<evidence type="ECO:0000256" key="10">
    <source>
        <dbReference type="HAMAP-Rule" id="MF_00244"/>
    </source>
</evidence>
<keyword evidence="13" id="KW-1185">Reference proteome</keyword>
<dbReference type="GO" id="GO:0016779">
    <property type="term" value="F:nucleotidyltransferase activity"/>
    <property type="evidence" value="ECO:0007669"/>
    <property type="project" value="UniProtKB-KW"/>
</dbReference>
<dbReference type="SUPFAM" id="SSF52374">
    <property type="entry name" value="Nucleotidylyl transferase"/>
    <property type="match status" value="1"/>
</dbReference>
<evidence type="ECO:0000313" key="12">
    <source>
        <dbReference type="EMBL" id="GAA0457325.1"/>
    </source>
</evidence>
<evidence type="ECO:0000256" key="2">
    <source>
        <dbReference type="ARBA" id="ARBA00005019"/>
    </source>
</evidence>
<dbReference type="EMBL" id="BAAACZ010000009">
    <property type="protein sequence ID" value="GAA0457325.1"/>
    <property type="molecule type" value="Genomic_DNA"/>
</dbReference>
<dbReference type="Pfam" id="PF01467">
    <property type="entry name" value="CTP_transf_like"/>
    <property type="match status" value="1"/>
</dbReference>
<comment type="pathway">
    <text evidence="2 10">Cofactor biosynthesis; NAD(+) biosynthesis; deamido-NAD(+) from nicotinate D-ribonucleotide: step 1/1.</text>
</comment>
<dbReference type="PANTHER" id="PTHR39321:SF3">
    <property type="entry name" value="PHOSPHOPANTETHEINE ADENYLYLTRANSFERASE"/>
    <property type="match status" value="1"/>
</dbReference>
<dbReference type="CDD" id="cd02165">
    <property type="entry name" value="NMNAT"/>
    <property type="match status" value="1"/>
</dbReference>
<dbReference type="EC" id="2.7.7.18" evidence="10"/>
<evidence type="ECO:0000256" key="3">
    <source>
        <dbReference type="ARBA" id="ARBA00022642"/>
    </source>
</evidence>
<keyword evidence="6 10" id="KW-0547">Nucleotide-binding</keyword>
<comment type="catalytic activity">
    <reaction evidence="9 10">
        <text>nicotinate beta-D-ribonucleotide + ATP + H(+) = deamido-NAD(+) + diphosphate</text>
        <dbReference type="Rhea" id="RHEA:22860"/>
        <dbReference type="ChEBI" id="CHEBI:15378"/>
        <dbReference type="ChEBI" id="CHEBI:30616"/>
        <dbReference type="ChEBI" id="CHEBI:33019"/>
        <dbReference type="ChEBI" id="CHEBI:57502"/>
        <dbReference type="ChEBI" id="CHEBI:58437"/>
        <dbReference type="EC" id="2.7.7.18"/>
    </reaction>
</comment>
<sequence length="185" mass="21268">MKKIGLFGGTFDPPHIGHLSICHTVLDNLKLDEIWLIPTYQPPHKKGANETFTHRLNMLKRLTNANQIKVSTIESERKGLSYTIDTVRLLKEQFPQDEFYFIIGGDMVDFLPKWYAINELKKIIQFVGVARAGSHFSDESVIKVEMEEVNISSTHIRNQIKAGEKPQGLPTRVFKYIKEHDLYAN</sequence>
<comment type="similarity">
    <text evidence="10">Belongs to the NadD family.</text>
</comment>
<dbReference type="HAMAP" id="MF_00244">
    <property type="entry name" value="NaMN_adenylyltr"/>
    <property type="match status" value="1"/>
</dbReference>
<evidence type="ECO:0000256" key="9">
    <source>
        <dbReference type="ARBA" id="ARBA00048721"/>
    </source>
</evidence>
<evidence type="ECO:0000256" key="8">
    <source>
        <dbReference type="ARBA" id="ARBA00023027"/>
    </source>
</evidence>
<evidence type="ECO:0000256" key="1">
    <source>
        <dbReference type="ARBA" id="ARBA00002324"/>
    </source>
</evidence>
<dbReference type="Gene3D" id="3.40.50.620">
    <property type="entry name" value="HUPs"/>
    <property type="match status" value="1"/>
</dbReference>
<proteinExistence type="inferred from homology"/>
<protein>
    <recommendedName>
        <fullName evidence="10">Probable nicotinate-nucleotide adenylyltransferase</fullName>
        <ecNumber evidence="10">2.7.7.18</ecNumber>
    </recommendedName>
    <alternativeName>
        <fullName evidence="10">Deamido-NAD(+) diphosphorylase</fullName>
    </alternativeName>
    <alternativeName>
        <fullName evidence="10">Deamido-NAD(+) pyrophosphorylase</fullName>
    </alternativeName>
    <alternativeName>
        <fullName evidence="10">Nicotinate mononucleotide adenylyltransferase</fullName>
        <shortName evidence="10">NaMN adenylyltransferase</shortName>
    </alternativeName>
</protein>
<dbReference type="NCBIfam" id="TIGR00125">
    <property type="entry name" value="cyt_tran_rel"/>
    <property type="match status" value="1"/>
</dbReference>
<dbReference type="Proteomes" id="UP001500740">
    <property type="component" value="Unassembled WGS sequence"/>
</dbReference>
<comment type="caution">
    <text evidence="12">The sequence shown here is derived from an EMBL/GenBank/DDBJ whole genome shotgun (WGS) entry which is preliminary data.</text>
</comment>
<accession>A0ABN0ZSC4</accession>
<evidence type="ECO:0000313" key="13">
    <source>
        <dbReference type="Proteomes" id="UP001500740"/>
    </source>
</evidence>
<feature type="domain" description="Cytidyltransferase-like" evidence="11">
    <location>
        <begin position="6"/>
        <end position="158"/>
    </location>
</feature>
<dbReference type="InterPro" id="IPR014729">
    <property type="entry name" value="Rossmann-like_a/b/a_fold"/>
</dbReference>
<name>A0ABN0ZSC4_9BACI</name>
<dbReference type="NCBIfam" id="NF000841">
    <property type="entry name" value="PRK00071.1-4"/>
    <property type="match status" value="1"/>
</dbReference>
<gene>
    <name evidence="10" type="primary">nadD</name>
    <name evidence="12" type="ORF">GCM10008935_10380</name>
</gene>
<keyword evidence="8 10" id="KW-0520">NAD</keyword>
<evidence type="ECO:0000256" key="4">
    <source>
        <dbReference type="ARBA" id="ARBA00022679"/>
    </source>
</evidence>